<reference evidence="2" key="3">
    <citation type="submission" date="2025-09" db="UniProtKB">
        <authorList>
            <consortium name="Ensembl"/>
        </authorList>
    </citation>
    <scope>IDENTIFICATION</scope>
</reference>
<protein>
    <submittedName>
        <fullName evidence="2">Microfibril associated protein 4</fullName>
    </submittedName>
</protein>
<proteinExistence type="predicted"/>
<dbReference type="PANTHER" id="PTHR19143:SF225">
    <property type="entry name" value="MICROFIBRIL-ASSOCIATED GLYCOPROTEIN 4"/>
    <property type="match status" value="1"/>
</dbReference>
<dbReference type="GO" id="GO:0048251">
    <property type="term" value="P:elastic fiber assembly"/>
    <property type="evidence" value="ECO:0007669"/>
    <property type="project" value="TreeGrafter"/>
</dbReference>
<dbReference type="InterPro" id="IPR050373">
    <property type="entry name" value="Fibrinogen_C-term_domain"/>
</dbReference>
<evidence type="ECO:0000313" key="2">
    <source>
        <dbReference type="Ensembl" id="ENSHHUP00000058954.1"/>
    </source>
</evidence>
<dbReference type="PANTHER" id="PTHR19143">
    <property type="entry name" value="FIBRINOGEN/TENASCIN/ANGIOPOEITIN"/>
    <property type="match status" value="1"/>
</dbReference>
<reference evidence="3" key="1">
    <citation type="submission" date="2018-06" db="EMBL/GenBank/DDBJ databases">
        <title>Genome assembly of Danube salmon.</title>
        <authorList>
            <person name="Macqueen D.J."/>
            <person name="Gundappa M.K."/>
        </authorList>
    </citation>
    <scope>NUCLEOTIDE SEQUENCE [LARGE SCALE GENOMIC DNA]</scope>
</reference>
<dbReference type="SUPFAM" id="SSF56496">
    <property type="entry name" value="Fibrinogen C-terminal domain-like"/>
    <property type="match status" value="1"/>
</dbReference>
<dbReference type="STRING" id="62062.ENSHHUP00000058954"/>
<dbReference type="GeneTree" id="ENSGT00940000154615"/>
<accession>A0A4W5PDP6</accession>
<dbReference type="Gene3D" id="4.10.530.10">
    <property type="entry name" value="Gamma-fibrinogen Carboxyl Terminal Fragment, domain 2"/>
    <property type="match status" value="1"/>
</dbReference>
<name>A0A4W5PDP6_9TELE</name>
<dbReference type="InterPro" id="IPR036056">
    <property type="entry name" value="Fibrinogen-like_C"/>
</dbReference>
<keyword evidence="3" id="KW-1185">Reference proteome</keyword>
<dbReference type="AlphaFoldDB" id="A0A4W5PDP6"/>
<dbReference type="Proteomes" id="UP000314982">
    <property type="component" value="Unassembled WGS sequence"/>
</dbReference>
<dbReference type="Pfam" id="PF00147">
    <property type="entry name" value="Fibrinogen_C"/>
    <property type="match status" value="1"/>
</dbReference>
<dbReference type="InterPro" id="IPR002181">
    <property type="entry name" value="Fibrinogen_a/b/g_C_dom"/>
</dbReference>
<evidence type="ECO:0000259" key="1">
    <source>
        <dbReference type="PROSITE" id="PS51406"/>
    </source>
</evidence>
<dbReference type="GO" id="GO:0005615">
    <property type="term" value="C:extracellular space"/>
    <property type="evidence" value="ECO:0007669"/>
    <property type="project" value="TreeGrafter"/>
</dbReference>
<dbReference type="SMART" id="SM00186">
    <property type="entry name" value="FBG"/>
    <property type="match status" value="1"/>
</dbReference>
<evidence type="ECO:0000313" key="3">
    <source>
        <dbReference type="Proteomes" id="UP000314982"/>
    </source>
</evidence>
<sequence length="198" mass="22232">MLTISPLLHPMDGTVNFYRGWDQYKNGFGHAAGEYWLGLDTIYLLTLKKTYELRVDMEDFDGQKAYAFYSSFAISPEVTNPELDGYTLQVTGFKDGGAGDSLTYHSGMKFSTFDRDQDAHETNCAVGAVGGYWFNGCYLSNPNGLYTWGLNSQMGWKMFLFEAHILLTQTQLMLLTRPILVFVAGAVVVPILPPHRQL</sequence>
<feature type="domain" description="Fibrinogen C-terminal" evidence="1">
    <location>
        <begin position="1"/>
        <end position="178"/>
    </location>
</feature>
<dbReference type="PROSITE" id="PS51406">
    <property type="entry name" value="FIBRINOGEN_C_2"/>
    <property type="match status" value="1"/>
</dbReference>
<organism evidence="2 3">
    <name type="scientific">Hucho hucho</name>
    <name type="common">huchen</name>
    <dbReference type="NCBI Taxonomy" id="62062"/>
    <lineage>
        <taxon>Eukaryota</taxon>
        <taxon>Metazoa</taxon>
        <taxon>Chordata</taxon>
        <taxon>Craniata</taxon>
        <taxon>Vertebrata</taxon>
        <taxon>Euteleostomi</taxon>
        <taxon>Actinopterygii</taxon>
        <taxon>Neopterygii</taxon>
        <taxon>Teleostei</taxon>
        <taxon>Protacanthopterygii</taxon>
        <taxon>Salmoniformes</taxon>
        <taxon>Salmonidae</taxon>
        <taxon>Salmoninae</taxon>
        <taxon>Hucho</taxon>
    </lineage>
</organism>
<reference evidence="2" key="2">
    <citation type="submission" date="2025-08" db="UniProtKB">
        <authorList>
            <consortium name="Ensembl"/>
        </authorList>
    </citation>
    <scope>IDENTIFICATION</scope>
</reference>
<dbReference type="Ensembl" id="ENSHHUT00000060967.1">
    <property type="protein sequence ID" value="ENSHHUP00000058954.1"/>
    <property type="gene ID" value="ENSHHUG00000035012.1"/>
</dbReference>
<dbReference type="InterPro" id="IPR014716">
    <property type="entry name" value="Fibrinogen_a/b/g_C_1"/>
</dbReference>
<dbReference type="CDD" id="cd00087">
    <property type="entry name" value="FReD"/>
    <property type="match status" value="1"/>
</dbReference>
<dbReference type="Gene3D" id="3.90.215.10">
    <property type="entry name" value="Gamma Fibrinogen, chain A, domain 1"/>
    <property type="match status" value="1"/>
</dbReference>